<feature type="transmembrane region" description="Helical" evidence="6">
    <location>
        <begin position="406"/>
        <end position="423"/>
    </location>
</feature>
<evidence type="ECO:0000313" key="7">
    <source>
        <dbReference type="EMBL" id="GIL41659.1"/>
    </source>
</evidence>
<dbReference type="RefSeq" id="WP_420245244.1">
    <property type="nucleotide sequence ID" value="NZ_BOPV01000001.1"/>
</dbReference>
<evidence type="ECO:0000256" key="5">
    <source>
        <dbReference type="ARBA" id="ARBA00023136"/>
    </source>
</evidence>
<evidence type="ECO:0000256" key="4">
    <source>
        <dbReference type="ARBA" id="ARBA00022989"/>
    </source>
</evidence>
<keyword evidence="5 6" id="KW-0472">Membrane</keyword>
<dbReference type="Gene3D" id="1.20.1740.10">
    <property type="entry name" value="Amino acid/polyamine transporter I"/>
    <property type="match status" value="1"/>
</dbReference>
<feature type="transmembrane region" description="Helical" evidence="6">
    <location>
        <begin position="84"/>
        <end position="112"/>
    </location>
</feature>
<dbReference type="EMBL" id="BOPV01000001">
    <property type="protein sequence ID" value="GIL41659.1"/>
    <property type="molecule type" value="Genomic_DNA"/>
</dbReference>
<dbReference type="GO" id="GO:0005886">
    <property type="term" value="C:plasma membrane"/>
    <property type="evidence" value="ECO:0007669"/>
    <property type="project" value="UniProtKB-SubCell"/>
</dbReference>
<evidence type="ECO:0000256" key="6">
    <source>
        <dbReference type="SAM" id="Phobius"/>
    </source>
</evidence>
<feature type="transmembrane region" description="Helical" evidence="6">
    <location>
        <begin position="118"/>
        <end position="137"/>
    </location>
</feature>
<dbReference type="InterPro" id="IPR050367">
    <property type="entry name" value="APC_superfamily"/>
</dbReference>
<gene>
    <name evidence="7" type="ORF">TMPK1_38960</name>
</gene>
<dbReference type="PANTHER" id="PTHR42770">
    <property type="entry name" value="AMINO ACID TRANSPORTER-RELATED"/>
    <property type="match status" value="1"/>
</dbReference>
<comment type="subcellular location">
    <subcellularLocation>
        <location evidence="1">Cell membrane</location>
        <topology evidence="1">Multi-pass membrane protein</topology>
    </subcellularLocation>
</comment>
<feature type="transmembrane region" description="Helical" evidence="6">
    <location>
        <begin position="219"/>
        <end position="240"/>
    </location>
</feature>
<dbReference type="PIRSF" id="PIRSF006060">
    <property type="entry name" value="AA_transporter"/>
    <property type="match status" value="1"/>
</dbReference>
<dbReference type="Pfam" id="PF13520">
    <property type="entry name" value="AA_permease_2"/>
    <property type="match status" value="1"/>
</dbReference>
<keyword evidence="2" id="KW-1003">Cell membrane</keyword>
<keyword evidence="3 6" id="KW-0812">Transmembrane</keyword>
<organism evidence="7 8">
    <name type="scientific">Roseiterribacter gracilis</name>
    <dbReference type="NCBI Taxonomy" id="2812848"/>
    <lineage>
        <taxon>Bacteria</taxon>
        <taxon>Pseudomonadati</taxon>
        <taxon>Pseudomonadota</taxon>
        <taxon>Alphaproteobacteria</taxon>
        <taxon>Rhodospirillales</taxon>
        <taxon>Roseiterribacteraceae</taxon>
        <taxon>Roseiterribacter</taxon>
    </lineage>
</organism>
<accession>A0A8S8XI99</accession>
<evidence type="ECO:0000256" key="1">
    <source>
        <dbReference type="ARBA" id="ARBA00004651"/>
    </source>
</evidence>
<feature type="transmembrane region" description="Helical" evidence="6">
    <location>
        <begin position="180"/>
        <end position="198"/>
    </location>
</feature>
<dbReference type="GO" id="GO:0022857">
    <property type="term" value="F:transmembrane transporter activity"/>
    <property type="evidence" value="ECO:0007669"/>
    <property type="project" value="InterPro"/>
</dbReference>
<feature type="transmembrane region" description="Helical" evidence="6">
    <location>
        <begin position="380"/>
        <end position="400"/>
    </location>
</feature>
<feature type="transmembrane region" description="Helical" evidence="6">
    <location>
        <begin position="37"/>
        <end position="63"/>
    </location>
</feature>
<dbReference type="InterPro" id="IPR002293">
    <property type="entry name" value="AA/rel_permease1"/>
</dbReference>
<dbReference type="AlphaFoldDB" id="A0A8S8XI99"/>
<feature type="transmembrane region" description="Helical" evidence="6">
    <location>
        <begin position="338"/>
        <end position="359"/>
    </location>
</feature>
<evidence type="ECO:0000256" key="3">
    <source>
        <dbReference type="ARBA" id="ARBA00022692"/>
    </source>
</evidence>
<dbReference type="Proteomes" id="UP000681075">
    <property type="component" value="Unassembled WGS sequence"/>
</dbReference>
<sequence>MKSNLKKGINLPAVIALGLGTAVGVSIFSALGPATAIAGPGMLITVVLAALPVLIMSISYAFMGSAAPTSGATYEWSRRFLHPYLGFILAWIRVISAIGALMVLALVLVRYVSMLIEIPVKPTMFCLFAILATIHHFGVDLVAKIQTVLMSLLVVAFVIFAALGAPSIDAANFSPLLAHGWYGIITAIPLLLGLFAGLESACEVGDEVADGRRQIPIGIAVATISALLLYLMIGAVSLGVLGADGLANSKAPLLDTARQFAGPAAVPMIVAMAVIAMGKSLNAIFMIFSRSIFAMARANALPEALAKIHPRWGTPYLATRLVFALCCIGLLLPMDLTFLFIAVNIVGVIQSAAICYIAGHVVRRHPDLYDGASFKFGRTTMIVFSWAGVGVAVILGAIGLETDWKPYLLLVSWGSVGTVFYLARQRRKIAPAVA</sequence>
<proteinExistence type="predicted"/>
<evidence type="ECO:0000256" key="2">
    <source>
        <dbReference type="ARBA" id="ARBA00022475"/>
    </source>
</evidence>
<feature type="transmembrane region" description="Helical" evidence="6">
    <location>
        <begin position="260"/>
        <end position="293"/>
    </location>
</feature>
<keyword evidence="4 6" id="KW-1133">Transmembrane helix</keyword>
<evidence type="ECO:0000313" key="8">
    <source>
        <dbReference type="Proteomes" id="UP000681075"/>
    </source>
</evidence>
<keyword evidence="8" id="KW-1185">Reference proteome</keyword>
<protein>
    <submittedName>
        <fullName evidence="7">Amino acid transporter</fullName>
    </submittedName>
</protein>
<name>A0A8S8XI99_9PROT</name>
<feature type="transmembrane region" description="Helical" evidence="6">
    <location>
        <begin position="314"/>
        <end position="332"/>
    </location>
</feature>
<comment type="caution">
    <text evidence="7">The sequence shown here is derived from an EMBL/GenBank/DDBJ whole genome shotgun (WGS) entry which is preliminary data.</text>
</comment>
<reference evidence="7" key="1">
    <citation type="submission" date="2021-02" db="EMBL/GenBank/DDBJ databases">
        <title>Genome sequence of Rhodospirillales sp. strain TMPK1 isolated from soil.</title>
        <authorList>
            <person name="Nakai R."/>
            <person name="Kusada H."/>
            <person name="Tamaki H."/>
        </authorList>
    </citation>
    <scope>NUCLEOTIDE SEQUENCE</scope>
    <source>
        <strain evidence="7">TMPK1</strain>
    </source>
</reference>
<dbReference type="PANTHER" id="PTHR42770:SF7">
    <property type="entry name" value="MEMBRANE PROTEIN"/>
    <property type="match status" value="1"/>
</dbReference>
<feature type="transmembrane region" description="Helical" evidence="6">
    <location>
        <begin position="12"/>
        <end position="31"/>
    </location>
</feature>
<feature type="transmembrane region" description="Helical" evidence="6">
    <location>
        <begin position="149"/>
        <end position="168"/>
    </location>
</feature>